<dbReference type="EMBL" id="JAHRIQ010052861">
    <property type="protein sequence ID" value="MEQ2238623.1"/>
    <property type="molecule type" value="Genomic_DNA"/>
</dbReference>
<name>A0ABV0U0B7_9TELE</name>
<organism evidence="1 2">
    <name type="scientific">Ilyodon furcidens</name>
    <name type="common">goldbreast splitfin</name>
    <dbReference type="NCBI Taxonomy" id="33524"/>
    <lineage>
        <taxon>Eukaryota</taxon>
        <taxon>Metazoa</taxon>
        <taxon>Chordata</taxon>
        <taxon>Craniata</taxon>
        <taxon>Vertebrata</taxon>
        <taxon>Euteleostomi</taxon>
        <taxon>Actinopterygii</taxon>
        <taxon>Neopterygii</taxon>
        <taxon>Teleostei</taxon>
        <taxon>Neoteleostei</taxon>
        <taxon>Acanthomorphata</taxon>
        <taxon>Ovalentaria</taxon>
        <taxon>Atherinomorphae</taxon>
        <taxon>Cyprinodontiformes</taxon>
        <taxon>Goodeidae</taxon>
        <taxon>Ilyodon</taxon>
    </lineage>
</organism>
<gene>
    <name evidence="1" type="ORF">ILYODFUR_035047</name>
</gene>
<reference evidence="1 2" key="1">
    <citation type="submission" date="2021-06" db="EMBL/GenBank/DDBJ databases">
        <authorList>
            <person name="Palmer J.M."/>
        </authorList>
    </citation>
    <scope>NUCLEOTIDE SEQUENCE [LARGE SCALE GENOMIC DNA]</scope>
    <source>
        <strain evidence="2">if_2019</strain>
        <tissue evidence="1">Muscle</tissue>
    </source>
</reference>
<protein>
    <submittedName>
        <fullName evidence="1">Uncharacterized protein</fullName>
    </submittedName>
</protein>
<evidence type="ECO:0000313" key="2">
    <source>
        <dbReference type="Proteomes" id="UP001482620"/>
    </source>
</evidence>
<sequence>MKQRKLALIHQLPARELLSGSGGVFYLLLTLLPTRCGCQEELDRCSLLSIQLGSIRGGLASTSLPERFALVVQLPGHFQIIFMIPEKIELFLSTVVLISPCPAAFQILTPRPDLIRPEPPDSVGTLPKSWILPCWRAVWEDQPAERTLPSLPEHSVLVCFPAAEDLGRLFHTLQALCPSLTDRSTLSRKPHITFRHHSEVQCQTDIFFPPAASGFPVPYLPFLPLVGLYNNKPS</sequence>
<evidence type="ECO:0000313" key="1">
    <source>
        <dbReference type="EMBL" id="MEQ2238623.1"/>
    </source>
</evidence>
<comment type="caution">
    <text evidence="1">The sequence shown here is derived from an EMBL/GenBank/DDBJ whole genome shotgun (WGS) entry which is preliminary data.</text>
</comment>
<accession>A0ABV0U0B7</accession>
<keyword evidence="2" id="KW-1185">Reference proteome</keyword>
<dbReference type="Proteomes" id="UP001482620">
    <property type="component" value="Unassembled WGS sequence"/>
</dbReference>
<proteinExistence type="predicted"/>